<feature type="transmembrane region" description="Helical" evidence="5">
    <location>
        <begin position="548"/>
        <end position="566"/>
    </location>
</feature>
<evidence type="ECO:0000256" key="2">
    <source>
        <dbReference type="ARBA" id="ARBA00022692"/>
    </source>
</evidence>
<feature type="transmembrane region" description="Helical" evidence="5">
    <location>
        <begin position="705"/>
        <end position="723"/>
    </location>
</feature>
<reference evidence="8 9" key="1">
    <citation type="submission" date="2012-01" db="EMBL/GenBank/DDBJ databases">
        <title>The Genome Sequence of Scardovia inopinata F0304.</title>
        <authorList>
            <consortium name="The Broad Institute Genome Sequencing Platform"/>
            <person name="Earl A."/>
            <person name="Ward D."/>
            <person name="Feldgarden M."/>
            <person name="Gevers D."/>
            <person name="Izard J."/>
            <person name="Baranova O.V."/>
            <person name="Blanton J.M."/>
            <person name="Tanner A.C."/>
            <person name="Dewhirst F.E."/>
            <person name="Young S.K."/>
            <person name="Zeng Q."/>
            <person name="Gargeya S."/>
            <person name="Fitzgerald M."/>
            <person name="Haas B."/>
            <person name="Abouelleil A."/>
            <person name="Alvarado L."/>
            <person name="Arachchi H.M."/>
            <person name="Berlin A."/>
            <person name="Chapman S.B."/>
            <person name="Gearin G."/>
            <person name="Goldberg J."/>
            <person name="Griggs A."/>
            <person name="Gujja S."/>
            <person name="Hansen M."/>
            <person name="Heiman D."/>
            <person name="Howarth C."/>
            <person name="Larimer J."/>
            <person name="Lui A."/>
            <person name="MacDonald P.J."/>
            <person name="McCowen C."/>
            <person name="Montmayeur A."/>
            <person name="Murphy C."/>
            <person name="Neiman D."/>
            <person name="Pearson M."/>
            <person name="Priest M."/>
            <person name="Roberts A."/>
            <person name="Saif S."/>
            <person name="Shea T."/>
            <person name="Sisk P."/>
            <person name="Stolte C."/>
            <person name="Sykes S."/>
            <person name="Wortman J."/>
            <person name="Nusbaum C."/>
            <person name="Birren B."/>
        </authorList>
    </citation>
    <scope>NUCLEOTIDE SEQUENCE [LARGE SCALE GENOMIC DNA]</scope>
    <source>
        <strain evidence="8 9">F0304</strain>
    </source>
</reference>
<dbReference type="Pfam" id="PF12698">
    <property type="entry name" value="ABC2_membrane_3"/>
    <property type="match status" value="1"/>
</dbReference>
<dbReference type="NCBIfam" id="TIGR03061">
    <property type="entry name" value="pip_yhgE_Nterm"/>
    <property type="match status" value="1"/>
</dbReference>
<dbReference type="GO" id="GO:0140359">
    <property type="term" value="F:ABC-type transporter activity"/>
    <property type="evidence" value="ECO:0007669"/>
    <property type="project" value="InterPro"/>
</dbReference>
<dbReference type="Gene3D" id="3.40.1710.10">
    <property type="entry name" value="abc type-2 transporter like domain"/>
    <property type="match status" value="1"/>
</dbReference>
<dbReference type="GO" id="GO:0016020">
    <property type="term" value="C:membrane"/>
    <property type="evidence" value="ECO:0007669"/>
    <property type="project" value="UniProtKB-SubCell"/>
</dbReference>
<organism evidence="8 9">
    <name type="scientific">Scardovia inopinata F0304</name>
    <dbReference type="NCBI Taxonomy" id="641146"/>
    <lineage>
        <taxon>Bacteria</taxon>
        <taxon>Bacillati</taxon>
        <taxon>Actinomycetota</taxon>
        <taxon>Actinomycetes</taxon>
        <taxon>Bifidobacteriales</taxon>
        <taxon>Bifidobacteriaceae</taxon>
        <taxon>Scardovia</taxon>
    </lineage>
</organism>
<dbReference type="EMBL" id="ADCX01000001">
    <property type="protein sequence ID" value="EFG26413.1"/>
    <property type="molecule type" value="Genomic_DNA"/>
</dbReference>
<evidence type="ECO:0000256" key="3">
    <source>
        <dbReference type="ARBA" id="ARBA00022989"/>
    </source>
</evidence>
<feature type="transmembrane region" description="Helical" evidence="5">
    <location>
        <begin position="679"/>
        <end position="699"/>
    </location>
</feature>
<dbReference type="Proteomes" id="UP000005777">
    <property type="component" value="Unassembled WGS sequence"/>
</dbReference>
<name>W5IHT7_SCAIO</name>
<dbReference type="InterPro" id="IPR051328">
    <property type="entry name" value="T7SS_ABC-Transporter"/>
</dbReference>
<comment type="caution">
    <text evidence="8">The sequence shown here is derived from an EMBL/GenBank/DDBJ whole genome shotgun (WGS) entry which is preliminary data.</text>
</comment>
<comment type="subcellular location">
    <subcellularLocation>
        <location evidence="1">Membrane</location>
        <topology evidence="1">Multi-pass membrane protein</topology>
    </subcellularLocation>
</comment>
<feature type="transmembrane region" description="Helical" evidence="5">
    <location>
        <begin position="735"/>
        <end position="752"/>
    </location>
</feature>
<keyword evidence="2 5" id="KW-0812">Transmembrane</keyword>
<evidence type="ECO:0000259" key="7">
    <source>
        <dbReference type="Pfam" id="PF12698"/>
    </source>
</evidence>
<accession>W5IHT7</accession>
<dbReference type="RefSeq" id="WP_006292363.1">
    <property type="nucleotide sequence ID" value="NZ_GG770225.1"/>
</dbReference>
<dbReference type="InterPro" id="IPR013525">
    <property type="entry name" value="ABC2_TM"/>
</dbReference>
<evidence type="ECO:0000313" key="9">
    <source>
        <dbReference type="Proteomes" id="UP000005777"/>
    </source>
</evidence>
<keyword evidence="9" id="KW-1185">Reference proteome</keyword>
<gene>
    <name evidence="8" type="ORF">HMPREF9020_00032</name>
</gene>
<evidence type="ECO:0000256" key="4">
    <source>
        <dbReference type="ARBA" id="ARBA00023136"/>
    </source>
</evidence>
<evidence type="ECO:0000256" key="5">
    <source>
        <dbReference type="SAM" id="Phobius"/>
    </source>
</evidence>
<dbReference type="eggNOG" id="COG1511">
    <property type="taxonomic scope" value="Bacteria"/>
</dbReference>
<feature type="domain" description="DUF3533" evidence="6">
    <location>
        <begin position="42"/>
        <end position="188"/>
    </location>
</feature>
<proteinExistence type="predicted"/>
<dbReference type="PANTHER" id="PTHR43077:SF10">
    <property type="entry name" value="TRANSPORT PERMEASE PROTEIN"/>
    <property type="match status" value="1"/>
</dbReference>
<dbReference type="InterPro" id="IPR017500">
    <property type="entry name" value="Phage_infect_YhgE_N"/>
</dbReference>
<feature type="domain" description="ABC-2 type transporter transmembrane" evidence="7">
    <location>
        <begin position="613"/>
        <end position="750"/>
    </location>
</feature>
<dbReference type="PANTHER" id="PTHR43077">
    <property type="entry name" value="TRANSPORT PERMEASE YVFS-RELATED"/>
    <property type="match status" value="1"/>
</dbReference>
<feature type="transmembrane region" description="Helical" evidence="5">
    <location>
        <begin position="649"/>
        <end position="667"/>
    </location>
</feature>
<dbReference type="HOGENOM" id="CLU_004534_2_0_11"/>
<evidence type="ECO:0000313" key="8">
    <source>
        <dbReference type="EMBL" id="EFG26413.1"/>
    </source>
</evidence>
<evidence type="ECO:0000256" key="1">
    <source>
        <dbReference type="ARBA" id="ARBA00004141"/>
    </source>
</evidence>
<keyword evidence="3 5" id="KW-1133">Transmembrane helix</keyword>
<feature type="transmembrane region" description="Helical" evidence="5">
    <location>
        <begin position="20"/>
        <end position="38"/>
    </location>
</feature>
<sequence length="773" mass="83231">MKYIWRIFIRDLENATKNVIGIVVLMGLVIVPAMYAWFNIAGSWDPYGNTKNLKVAVVNSDKGYKSDLVPVTINVGSTVESTLRSNKQLDWQFQDQKAAVDGVYSGKYYAAIIIPTTFSKDMMTLFSPHAHRAKLIYYINQKSNAIVPHITDQGADTIVAQIDSTFSKTLANVALDLAQSLSHYAKVGNLDSYISKAITNVDTSASGLETAAQQMKAYSQLLASSASLLISAQDLMQSTGDEANNLADSLNSTVSSPTSLESALKTSAAAMDAALQAGQKSLDSVASQIDSLSEGVSSATHQVSQETQALSTKVSSQASAYTNAANSLQKLRDSIAAAPSHGTSDSSSLNSLTEAARSRLEGALDAQISQLRSLAADHANLASLVRQVGASLQKTDSTLASQKAAMKQQIAKTQSGLQSARTQFRTTVEPQLDKLSASLSRVFASTRTLSQDLSKAGGQVSNLNKSTAASLASVQKSLNSSSRHLDQAARRLRRLSSTLKKGGSQGLLATMKSSKQTNAAMVATLLSQPVILSRQAVFPVENYGSQMAPFYTILAIWVGSVILVAMMEVKISDKGKADALRLKEIPVFASGKPLRPQTPGNMKSFGLRLDHEYFGRYLIFLLLALAQATLIAMGDLWYLKIQCRDLGRFFAVCWLCALTFSSMMYALTVSFGAAGKAIAVILLVMQVAGTGGTFPIQMLPKPFQVIFPLFPFPYGITAMRAAIAGSYQNEFTVSMVQLSLFILVGLFIGIVLRRPFVLLTTWFTNKVDSTKVY</sequence>
<dbReference type="AlphaFoldDB" id="W5IHT7"/>
<feature type="transmembrane region" description="Helical" evidence="5">
    <location>
        <begin position="617"/>
        <end position="637"/>
    </location>
</feature>
<keyword evidence="4 5" id="KW-0472">Membrane</keyword>
<evidence type="ECO:0000259" key="6">
    <source>
        <dbReference type="Pfam" id="PF12051"/>
    </source>
</evidence>
<dbReference type="InterPro" id="IPR022703">
    <property type="entry name" value="DUF3533"/>
</dbReference>
<protein>
    <submittedName>
        <fullName evidence="8">YhgE/Pip domain-containing protein</fullName>
    </submittedName>
</protein>
<dbReference type="Pfam" id="PF12051">
    <property type="entry name" value="DUF3533"/>
    <property type="match status" value="1"/>
</dbReference>